<evidence type="ECO:0000256" key="2">
    <source>
        <dbReference type="ARBA" id="ARBA00006739"/>
    </source>
</evidence>
<keyword evidence="5" id="KW-0812">Transmembrane</keyword>
<feature type="transmembrane region" description="Helical" evidence="5">
    <location>
        <begin position="293"/>
        <end position="310"/>
    </location>
</feature>
<dbReference type="EC" id="2.4.-.-" evidence="7"/>
<accession>A0ABW9GG93</accession>
<sequence>MIDPRPTVAGATVTYGSRHESCLAVVERMIDAGVDTVLIVDNGSAPPSSAALDRVAAESAGRVVVHRMPRNEGSAPAFGAAIARASATGADYVWLLDDDNLPEPGALERLLSTDRALRDAGHDLTAVAPLRVPGADAATIADVAAEERVRESPRESISFAGVEAGLFARRFLERIGLRRPHAVAAGDDLSYAPYGGLLARAEVLRRIGQPRADFVLYGDDLEYTARIPARGGRLVHVRDAVVVDPRGERWMPPGFQVRAMFLSTNPALLYYFLRNRVHRELATGRRWSVPRAVNAALFLALCLACAVATRRWRPMRVIHRAVRDALSHRLGRRVNF</sequence>
<organism evidence="7 8">
    <name type="scientific">Microbacterium mcarthurae</name>
    <dbReference type="NCBI Taxonomy" id="3035918"/>
    <lineage>
        <taxon>Bacteria</taxon>
        <taxon>Bacillati</taxon>
        <taxon>Actinomycetota</taxon>
        <taxon>Actinomycetes</taxon>
        <taxon>Micrococcales</taxon>
        <taxon>Microbacteriaceae</taxon>
        <taxon>Microbacterium</taxon>
    </lineage>
</organism>
<dbReference type="EMBL" id="JAROCE010000002">
    <property type="protein sequence ID" value="MFM2720808.1"/>
    <property type="molecule type" value="Genomic_DNA"/>
</dbReference>
<dbReference type="PANTHER" id="PTHR43179:SF12">
    <property type="entry name" value="GALACTOFURANOSYLTRANSFERASE GLFT2"/>
    <property type="match status" value="1"/>
</dbReference>
<dbReference type="InterPro" id="IPR001173">
    <property type="entry name" value="Glyco_trans_2-like"/>
</dbReference>
<evidence type="ECO:0000256" key="3">
    <source>
        <dbReference type="ARBA" id="ARBA00022676"/>
    </source>
</evidence>
<proteinExistence type="inferred from homology"/>
<dbReference type="RefSeq" id="WP_239277656.1">
    <property type="nucleotide sequence ID" value="NZ_JAROCE010000002.1"/>
</dbReference>
<dbReference type="SUPFAM" id="SSF53448">
    <property type="entry name" value="Nucleotide-diphospho-sugar transferases"/>
    <property type="match status" value="1"/>
</dbReference>
<name>A0ABW9GG93_9MICO</name>
<gene>
    <name evidence="7" type="ORF">P5G46_09855</name>
</gene>
<keyword evidence="5" id="KW-1133">Transmembrane helix</keyword>
<dbReference type="InterPro" id="IPR029044">
    <property type="entry name" value="Nucleotide-diphossugar_trans"/>
</dbReference>
<evidence type="ECO:0000259" key="6">
    <source>
        <dbReference type="Pfam" id="PF00535"/>
    </source>
</evidence>
<reference evidence="7 8" key="1">
    <citation type="submission" date="2023-03" db="EMBL/GenBank/DDBJ databases">
        <title>MT1 and MT2 Draft Genomes of Novel Species.</title>
        <authorList>
            <person name="Venkateswaran K."/>
        </authorList>
    </citation>
    <scope>NUCLEOTIDE SEQUENCE [LARGE SCALE GENOMIC DNA]</scope>
    <source>
        <strain evidence="7 8">IF8SW-P5</strain>
    </source>
</reference>
<keyword evidence="5" id="KW-0472">Membrane</keyword>
<dbReference type="Pfam" id="PF00535">
    <property type="entry name" value="Glycos_transf_2"/>
    <property type="match status" value="1"/>
</dbReference>
<keyword evidence="3 7" id="KW-0328">Glycosyltransferase</keyword>
<protein>
    <submittedName>
        <fullName evidence="7">Glycosyltransferase</fullName>
        <ecNumber evidence="7">2.4.-.-</ecNumber>
    </submittedName>
</protein>
<dbReference type="Gene3D" id="3.90.550.10">
    <property type="entry name" value="Spore Coat Polysaccharide Biosynthesis Protein SpsA, Chain A"/>
    <property type="match status" value="1"/>
</dbReference>
<feature type="domain" description="Glycosyltransferase 2-like" evidence="6">
    <location>
        <begin position="28"/>
        <end position="112"/>
    </location>
</feature>
<evidence type="ECO:0000256" key="5">
    <source>
        <dbReference type="SAM" id="Phobius"/>
    </source>
</evidence>
<dbReference type="PANTHER" id="PTHR43179">
    <property type="entry name" value="RHAMNOSYLTRANSFERASE WBBL"/>
    <property type="match status" value="1"/>
</dbReference>
<evidence type="ECO:0000256" key="1">
    <source>
        <dbReference type="ARBA" id="ARBA00004776"/>
    </source>
</evidence>
<evidence type="ECO:0000256" key="4">
    <source>
        <dbReference type="ARBA" id="ARBA00022679"/>
    </source>
</evidence>
<comment type="similarity">
    <text evidence="2">Belongs to the glycosyltransferase 2 family.</text>
</comment>
<evidence type="ECO:0000313" key="8">
    <source>
        <dbReference type="Proteomes" id="UP001630303"/>
    </source>
</evidence>
<keyword evidence="8" id="KW-1185">Reference proteome</keyword>
<dbReference type="Proteomes" id="UP001630303">
    <property type="component" value="Unassembled WGS sequence"/>
</dbReference>
<keyword evidence="4 7" id="KW-0808">Transferase</keyword>
<evidence type="ECO:0000313" key="7">
    <source>
        <dbReference type="EMBL" id="MFM2720808.1"/>
    </source>
</evidence>
<dbReference type="GO" id="GO:0016757">
    <property type="term" value="F:glycosyltransferase activity"/>
    <property type="evidence" value="ECO:0007669"/>
    <property type="project" value="UniProtKB-KW"/>
</dbReference>
<comment type="pathway">
    <text evidence="1">Cell wall biogenesis; cell wall polysaccharide biosynthesis.</text>
</comment>
<comment type="caution">
    <text evidence="7">The sequence shown here is derived from an EMBL/GenBank/DDBJ whole genome shotgun (WGS) entry which is preliminary data.</text>
</comment>